<dbReference type="Proteomes" id="UP001151760">
    <property type="component" value="Unassembled WGS sequence"/>
</dbReference>
<dbReference type="InterPro" id="IPR021109">
    <property type="entry name" value="Peptidase_aspartic_dom_sf"/>
</dbReference>
<evidence type="ECO:0000256" key="7">
    <source>
        <dbReference type="ARBA" id="ARBA00022918"/>
    </source>
</evidence>
<name>A0ABQ5GAP5_9ASTR</name>
<dbReference type="CDD" id="cd09274">
    <property type="entry name" value="RNase_HI_RT_Ty3"/>
    <property type="match status" value="1"/>
</dbReference>
<evidence type="ECO:0000256" key="2">
    <source>
        <dbReference type="ARBA" id="ARBA00022679"/>
    </source>
</evidence>
<evidence type="ECO:0000256" key="3">
    <source>
        <dbReference type="ARBA" id="ARBA00022695"/>
    </source>
</evidence>
<keyword evidence="2" id="KW-0808">Transferase</keyword>
<keyword evidence="3" id="KW-0548">Nucleotidyltransferase</keyword>
<proteinExistence type="predicted"/>
<evidence type="ECO:0000256" key="6">
    <source>
        <dbReference type="ARBA" id="ARBA00022801"/>
    </source>
</evidence>
<comment type="caution">
    <text evidence="10">The sequence shown here is derived from an EMBL/GenBank/DDBJ whole genome shotgun (WGS) entry which is preliminary data.</text>
</comment>
<dbReference type="Gene3D" id="2.40.70.10">
    <property type="entry name" value="Acid Proteases"/>
    <property type="match status" value="1"/>
</dbReference>
<keyword evidence="5" id="KW-0255">Endonuclease</keyword>
<evidence type="ECO:0000256" key="8">
    <source>
        <dbReference type="SAM" id="MobiDB-lite"/>
    </source>
</evidence>
<dbReference type="Gene3D" id="3.10.10.10">
    <property type="entry name" value="HIV Type 1 Reverse Transcriptase, subunit A, domain 1"/>
    <property type="match status" value="2"/>
</dbReference>
<dbReference type="InterPro" id="IPR043502">
    <property type="entry name" value="DNA/RNA_pol_sf"/>
</dbReference>
<dbReference type="Gene3D" id="3.30.420.10">
    <property type="entry name" value="Ribonuclease H-like superfamily/Ribonuclease H"/>
    <property type="match status" value="1"/>
</dbReference>
<reference evidence="10" key="2">
    <citation type="submission" date="2022-01" db="EMBL/GenBank/DDBJ databases">
        <authorList>
            <person name="Yamashiro T."/>
            <person name="Shiraishi A."/>
            <person name="Satake H."/>
            <person name="Nakayama K."/>
        </authorList>
    </citation>
    <scope>NUCLEOTIDE SEQUENCE</scope>
</reference>
<dbReference type="SUPFAM" id="SSF53098">
    <property type="entry name" value="Ribonuclease H-like"/>
    <property type="match status" value="1"/>
</dbReference>
<accession>A0ABQ5GAP5</accession>
<protein>
    <recommendedName>
        <fullName evidence="1">RNA-directed DNA polymerase</fullName>
        <ecNumber evidence="1">2.7.7.49</ecNumber>
    </recommendedName>
</protein>
<dbReference type="SUPFAM" id="SSF50630">
    <property type="entry name" value="Acid proteases"/>
    <property type="match status" value="1"/>
</dbReference>
<dbReference type="PANTHER" id="PTHR37984:SF5">
    <property type="entry name" value="PROTEIN NYNRIN-LIKE"/>
    <property type="match status" value="1"/>
</dbReference>
<keyword evidence="6" id="KW-0378">Hydrolase</keyword>
<dbReference type="InterPro" id="IPR001969">
    <property type="entry name" value="Aspartic_peptidase_AS"/>
</dbReference>
<dbReference type="InterPro" id="IPR050951">
    <property type="entry name" value="Retrovirus_Pol_polyprotein"/>
</dbReference>
<dbReference type="PROSITE" id="PS00141">
    <property type="entry name" value="ASP_PROTEASE"/>
    <property type="match status" value="1"/>
</dbReference>
<dbReference type="InterPro" id="IPR036397">
    <property type="entry name" value="RNaseH_sf"/>
</dbReference>
<evidence type="ECO:0000313" key="11">
    <source>
        <dbReference type="Proteomes" id="UP001151760"/>
    </source>
</evidence>
<keyword evidence="4" id="KW-0540">Nuclease</keyword>
<dbReference type="Pfam" id="PF03732">
    <property type="entry name" value="Retrotrans_gag"/>
    <property type="match status" value="1"/>
</dbReference>
<evidence type="ECO:0000256" key="5">
    <source>
        <dbReference type="ARBA" id="ARBA00022759"/>
    </source>
</evidence>
<reference evidence="10" key="1">
    <citation type="journal article" date="2022" name="Int. J. Mol. Sci.">
        <title>Draft Genome of Tanacetum Coccineum: Genomic Comparison of Closely Related Tanacetum-Family Plants.</title>
        <authorList>
            <person name="Yamashiro T."/>
            <person name="Shiraishi A."/>
            <person name="Nakayama K."/>
            <person name="Satake H."/>
        </authorList>
    </citation>
    <scope>NUCLEOTIDE SEQUENCE</scope>
</reference>
<feature type="domain" description="Integrase catalytic" evidence="9">
    <location>
        <begin position="898"/>
        <end position="1061"/>
    </location>
</feature>
<sequence length="1264" mass="145794">MAPGRRPTVRRKPPVNRSTNRNNVGQQPVSIGPQAQPAHCTRVAEATRQAAACFNWWNVYVRSVTLDTAHATPWSDFKAMFIRKYCPRNEVKQMENELWNLKVKGTNLTTYNQRFQELILLCPEMVPNTDRLLERYIEGLPLNIKGNVTSFKPVDLHEAIEMAQGLMYQVVQELGENSGVKRKWNGNHYNNNNPNTTSNLNPNKRPKTARVFTAGSRTAEPHLVPQAKEDPEAKEDREVMLLVSDVAKRDTTRTSVRTMEVKAVTQEVRRAPDRVYSLCDEAAVKDNNVVNGTFLINNVYASVLFDTGADRSFVSNAFSKYIDIPPTTLDTNYSVELADEKSLTTNTILRGCTLNLQNHLFKIDLLPIELGSFDVIKEESVASEKRIEDVPVVRDFPEVFPEDLPGLPPTRQVEFHIELIPGAAPVVRAPYRLAPAEMKELAEQLKELSDKGFIRPSSSPWRAPILFVKKKDGSFRMVREEDIPKTAFRTRYGHYEFQVMPFGLTKSPAVFMDLMNRVCKPYLDKFVIVFIDDILIYSRDEKEHEEHLKTILELLKKEELYAKFFKCEFWIHTVKFLGHVIDSSGIHVDPTKIEAVKNWASPTTPSEIRRFLGLANYYRRFIEGFSKIAKPMTELTQTDRKFDWGEEQETAFQLLKQKLCAAPILALPEGSDDFVVYCDASIKGLGAVLMQRMKVITYASRQLKINEKNYTTHDLELGAVVFALKIWRHYLYATKCVVFTDHKSLQHILNQKELNMRQRRWIELLSDYDCEIRYHPGKANVVADALSWKERVKPLRVKALVMTIGLGLPSRILEAQKEAVKVENIEAEDIGGMLKRLEARADGTLCLDNRSWLPCYSDTRSLIMHESHKSKYSIHPGKYLTCAKVKAEHQRPSGLLVQPDIPEWKWEKITMDFITKLPKTVAGFNSIWVIVDRLTKSAHLLPMKETISTEKLTRLYMKEIVARHGIPVSIIFDRDSHFTLRVWQSLHKALGTQLNLSTAYYPQIDGQSERTIQTLEEMLRACVMDFGNVWDRHLPLVKFSYNNSYHTSIKAAPFEALYGRRCRSPVCWAEVGEAQLTGPEIIHETTEKIFKIRDRMQAARDRQKSYADKRRRPLEFEVGDKVMLKVAPWKGVMRFGKRGKLNPRYIGPFQIIERIGPVAYRLELPQELSRVHNVFHVCNLKKCLSDDTLDIPLEEIQLDDKLNFVEEPVEIMDREVKQLKRSRIPIVRVRWNARRGPEYTWEREDQFREKYPHLFTNPRSTTTS</sequence>
<keyword evidence="11" id="KW-1185">Reference proteome</keyword>
<dbReference type="EMBL" id="BQNB010018230">
    <property type="protein sequence ID" value="GJT72139.1"/>
    <property type="molecule type" value="Genomic_DNA"/>
</dbReference>
<dbReference type="PROSITE" id="PS50994">
    <property type="entry name" value="INTEGRASE"/>
    <property type="match status" value="1"/>
</dbReference>
<dbReference type="Pfam" id="PF08284">
    <property type="entry name" value="RVP_2"/>
    <property type="match status" value="1"/>
</dbReference>
<dbReference type="Pfam" id="PF00078">
    <property type="entry name" value="RVT_1"/>
    <property type="match status" value="1"/>
</dbReference>
<dbReference type="InterPro" id="IPR041373">
    <property type="entry name" value="RT_RNaseH"/>
</dbReference>
<dbReference type="CDD" id="cd00303">
    <property type="entry name" value="retropepsin_like"/>
    <property type="match status" value="1"/>
</dbReference>
<dbReference type="InterPro" id="IPR005162">
    <property type="entry name" value="Retrotrans_gag_dom"/>
</dbReference>
<dbReference type="InterPro" id="IPR000477">
    <property type="entry name" value="RT_dom"/>
</dbReference>
<dbReference type="InterPro" id="IPR056924">
    <property type="entry name" value="SH3_Tf2-1"/>
</dbReference>
<evidence type="ECO:0000256" key="1">
    <source>
        <dbReference type="ARBA" id="ARBA00012493"/>
    </source>
</evidence>
<dbReference type="SUPFAM" id="SSF56672">
    <property type="entry name" value="DNA/RNA polymerases"/>
    <property type="match status" value="1"/>
</dbReference>
<dbReference type="Pfam" id="PF24626">
    <property type="entry name" value="SH3_Tf2-1"/>
    <property type="match status" value="1"/>
</dbReference>
<organism evidence="10 11">
    <name type="scientific">Tanacetum coccineum</name>
    <dbReference type="NCBI Taxonomy" id="301880"/>
    <lineage>
        <taxon>Eukaryota</taxon>
        <taxon>Viridiplantae</taxon>
        <taxon>Streptophyta</taxon>
        <taxon>Embryophyta</taxon>
        <taxon>Tracheophyta</taxon>
        <taxon>Spermatophyta</taxon>
        <taxon>Magnoliopsida</taxon>
        <taxon>eudicotyledons</taxon>
        <taxon>Gunneridae</taxon>
        <taxon>Pentapetalae</taxon>
        <taxon>asterids</taxon>
        <taxon>campanulids</taxon>
        <taxon>Asterales</taxon>
        <taxon>Asteraceae</taxon>
        <taxon>Asteroideae</taxon>
        <taxon>Anthemideae</taxon>
        <taxon>Anthemidinae</taxon>
        <taxon>Tanacetum</taxon>
    </lineage>
</organism>
<keyword evidence="7" id="KW-0695">RNA-directed DNA polymerase</keyword>
<feature type="region of interest" description="Disordered" evidence="8">
    <location>
        <begin position="1"/>
        <end position="35"/>
    </location>
</feature>
<gene>
    <name evidence="10" type="ORF">Tco_1031425</name>
</gene>
<dbReference type="InterPro" id="IPR012337">
    <property type="entry name" value="RNaseH-like_sf"/>
</dbReference>
<dbReference type="CDD" id="cd01647">
    <property type="entry name" value="RT_LTR"/>
    <property type="match status" value="1"/>
</dbReference>
<dbReference type="Gene3D" id="3.30.70.270">
    <property type="match status" value="2"/>
</dbReference>
<dbReference type="EC" id="2.7.7.49" evidence="1"/>
<dbReference type="PANTHER" id="PTHR37984">
    <property type="entry name" value="PROTEIN CBG26694"/>
    <property type="match status" value="1"/>
</dbReference>
<feature type="compositionally biased region" description="Polar residues" evidence="8">
    <location>
        <begin position="16"/>
        <end position="29"/>
    </location>
</feature>
<evidence type="ECO:0000256" key="4">
    <source>
        <dbReference type="ARBA" id="ARBA00022722"/>
    </source>
</evidence>
<dbReference type="Pfam" id="PF17917">
    <property type="entry name" value="RT_RNaseH"/>
    <property type="match status" value="1"/>
</dbReference>
<dbReference type="InterPro" id="IPR001584">
    <property type="entry name" value="Integrase_cat-core"/>
</dbReference>
<dbReference type="InterPro" id="IPR043128">
    <property type="entry name" value="Rev_trsase/Diguanyl_cyclase"/>
</dbReference>
<evidence type="ECO:0000259" key="9">
    <source>
        <dbReference type="PROSITE" id="PS50994"/>
    </source>
</evidence>
<evidence type="ECO:0000313" key="10">
    <source>
        <dbReference type="EMBL" id="GJT72139.1"/>
    </source>
</evidence>